<accession>A0A8S5REB4</accession>
<organism evidence="1">
    <name type="scientific">virus sp. ctJLD79</name>
    <dbReference type="NCBI Taxonomy" id="2827987"/>
    <lineage>
        <taxon>Viruses</taxon>
    </lineage>
</organism>
<sequence>MSEKRPAVSDTYRRAQQVRWRTPEYLYIL</sequence>
<dbReference type="EMBL" id="BK059097">
    <property type="protein sequence ID" value="DAE29703.1"/>
    <property type="molecule type" value="Genomic_DNA"/>
</dbReference>
<name>A0A8S5REB4_9VIRU</name>
<evidence type="ECO:0000313" key="1">
    <source>
        <dbReference type="EMBL" id="DAE29703.1"/>
    </source>
</evidence>
<protein>
    <submittedName>
        <fullName evidence="1">Uncharacterized protein</fullName>
    </submittedName>
</protein>
<proteinExistence type="predicted"/>
<reference evidence="1" key="1">
    <citation type="journal article" date="2021" name="Proc. Natl. Acad. Sci. U.S.A.">
        <title>A Catalog of Tens of Thousands of Viruses from Human Metagenomes Reveals Hidden Associations with Chronic Diseases.</title>
        <authorList>
            <person name="Tisza M.J."/>
            <person name="Buck C.B."/>
        </authorList>
    </citation>
    <scope>NUCLEOTIDE SEQUENCE</scope>
    <source>
        <strain evidence="1">CtJLD79</strain>
    </source>
</reference>